<comment type="caution">
    <text evidence="1">The sequence shown here is derived from an EMBL/GenBank/DDBJ whole genome shotgun (WGS) entry which is preliminary data.</text>
</comment>
<accession>A0A822YU72</accession>
<keyword evidence="2" id="KW-1185">Reference proteome</keyword>
<name>A0A822YU72_NELNU</name>
<dbReference type="Proteomes" id="UP000607653">
    <property type="component" value="Unassembled WGS sequence"/>
</dbReference>
<dbReference type="AlphaFoldDB" id="A0A822YU72"/>
<reference evidence="1 2" key="1">
    <citation type="journal article" date="2020" name="Mol. Biol. Evol.">
        <title>Distinct Expression and Methylation Patterns for Genes with Different Fates following a Single Whole-Genome Duplication in Flowering Plants.</title>
        <authorList>
            <person name="Shi T."/>
            <person name="Rahmani R.S."/>
            <person name="Gugger P.F."/>
            <person name="Wang M."/>
            <person name="Li H."/>
            <person name="Zhang Y."/>
            <person name="Li Z."/>
            <person name="Wang Q."/>
            <person name="Van de Peer Y."/>
            <person name="Marchal K."/>
            <person name="Chen J."/>
        </authorList>
    </citation>
    <scope>NUCLEOTIDE SEQUENCE [LARGE SCALE GENOMIC DNA]</scope>
    <source>
        <tissue evidence="1">Leaf</tissue>
    </source>
</reference>
<evidence type="ECO:0000313" key="1">
    <source>
        <dbReference type="EMBL" id="DAD32788.1"/>
    </source>
</evidence>
<dbReference type="EMBL" id="DUZY01000003">
    <property type="protein sequence ID" value="DAD32788.1"/>
    <property type="molecule type" value="Genomic_DNA"/>
</dbReference>
<protein>
    <submittedName>
        <fullName evidence="1">Uncharacterized protein</fullName>
    </submittedName>
</protein>
<sequence length="129" mass="14804">MTNVCDAAAMEGGLCRCLSLPYAPSVYQILKSLCYQQRYNGSKMPRKNEMLQPWREREIMGLHPNRDCYLEAENAHLNWPLSSPNQTPPEVVVVKENTQVENDHLNRPPSSPNQTQIENAHLDLLQCRK</sequence>
<evidence type="ECO:0000313" key="2">
    <source>
        <dbReference type="Proteomes" id="UP000607653"/>
    </source>
</evidence>
<proteinExistence type="predicted"/>
<organism evidence="1 2">
    <name type="scientific">Nelumbo nucifera</name>
    <name type="common">Sacred lotus</name>
    <dbReference type="NCBI Taxonomy" id="4432"/>
    <lineage>
        <taxon>Eukaryota</taxon>
        <taxon>Viridiplantae</taxon>
        <taxon>Streptophyta</taxon>
        <taxon>Embryophyta</taxon>
        <taxon>Tracheophyta</taxon>
        <taxon>Spermatophyta</taxon>
        <taxon>Magnoliopsida</taxon>
        <taxon>Proteales</taxon>
        <taxon>Nelumbonaceae</taxon>
        <taxon>Nelumbo</taxon>
    </lineage>
</organism>
<gene>
    <name evidence="1" type="ORF">HUJ06_011639</name>
</gene>